<dbReference type="Proteomes" id="UP001305779">
    <property type="component" value="Unassembled WGS sequence"/>
</dbReference>
<reference evidence="2 3" key="1">
    <citation type="journal article" date="2023" name="G3 (Bethesda)">
        <title>A chromosome-level genome assembly of Zasmidium syzygii isolated from banana leaves.</title>
        <authorList>
            <person name="van Westerhoven A.C."/>
            <person name="Mehrabi R."/>
            <person name="Talebi R."/>
            <person name="Steentjes M.B.F."/>
            <person name="Corcolon B."/>
            <person name="Chong P.A."/>
            <person name="Kema G.H.J."/>
            <person name="Seidl M.F."/>
        </authorList>
    </citation>
    <scope>NUCLEOTIDE SEQUENCE [LARGE SCALE GENOMIC DNA]</scope>
    <source>
        <strain evidence="2 3">P124</strain>
    </source>
</reference>
<dbReference type="Pfam" id="PF13563">
    <property type="entry name" value="2_5_RNA_ligase2"/>
    <property type="match status" value="1"/>
</dbReference>
<feature type="region of interest" description="Disordered" evidence="1">
    <location>
        <begin position="1"/>
        <end position="65"/>
    </location>
</feature>
<name>A0ABR0ELN1_ZASCE</name>
<dbReference type="EMBL" id="JAXOVC010000004">
    <property type="protein sequence ID" value="KAK4502486.1"/>
    <property type="molecule type" value="Genomic_DNA"/>
</dbReference>
<evidence type="ECO:0000313" key="2">
    <source>
        <dbReference type="EMBL" id="KAK4502486.1"/>
    </source>
</evidence>
<dbReference type="Gene3D" id="3.90.1140.10">
    <property type="entry name" value="Cyclic phosphodiesterase"/>
    <property type="match status" value="1"/>
</dbReference>
<dbReference type="SUPFAM" id="SSF55144">
    <property type="entry name" value="LigT-like"/>
    <property type="match status" value="1"/>
</dbReference>
<feature type="compositionally biased region" description="Basic and acidic residues" evidence="1">
    <location>
        <begin position="21"/>
        <end position="45"/>
    </location>
</feature>
<protein>
    <submittedName>
        <fullName evidence="2">Uncharacterized protein</fullName>
    </submittedName>
</protein>
<feature type="compositionally biased region" description="Polar residues" evidence="1">
    <location>
        <begin position="46"/>
        <end position="56"/>
    </location>
</feature>
<comment type="caution">
    <text evidence="2">The sequence shown here is derived from an EMBL/GenBank/DDBJ whole genome shotgun (WGS) entry which is preliminary data.</text>
</comment>
<sequence>MSTAKPISYSAAVAGSTKSNSENDIHHGHEKSQEQQEISPKEPQKRVSSIKRSPSPSHRPRTQAEEETVYVLTLLTDRRLHERMTALRNQYFPKRIKKLAAHLTLFHALPESRLESNIIPLLKEVTAKTSPFAIKADKPFRLKKGFAVSVSSRIGGSQAKQIHQALQDGWMKEDFLSEQDAGGCRLHYTLMNKVDNEVDISKAYDDLLDHWRSESGTAEGLALWKYDRGFWKWKESFQFGGD</sequence>
<gene>
    <name evidence="2" type="ORF">PRZ48_005911</name>
</gene>
<dbReference type="InterPro" id="IPR009097">
    <property type="entry name" value="Cyclic_Pdiesterase"/>
</dbReference>
<proteinExistence type="predicted"/>
<organism evidence="2 3">
    <name type="scientific">Zasmidium cellare</name>
    <name type="common">Wine cellar mold</name>
    <name type="synonym">Racodium cellare</name>
    <dbReference type="NCBI Taxonomy" id="395010"/>
    <lineage>
        <taxon>Eukaryota</taxon>
        <taxon>Fungi</taxon>
        <taxon>Dikarya</taxon>
        <taxon>Ascomycota</taxon>
        <taxon>Pezizomycotina</taxon>
        <taxon>Dothideomycetes</taxon>
        <taxon>Dothideomycetidae</taxon>
        <taxon>Mycosphaerellales</taxon>
        <taxon>Mycosphaerellaceae</taxon>
        <taxon>Zasmidium</taxon>
    </lineage>
</organism>
<evidence type="ECO:0000313" key="3">
    <source>
        <dbReference type="Proteomes" id="UP001305779"/>
    </source>
</evidence>
<keyword evidence="3" id="KW-1185">Reference proteome</keyword>
<evidence type="ECO:0000256" key="1">
    <source>
        <dbReference type="SAM" id="MobiDB-lite"/>
    </source>
</evidence>
<accession>A0ABR0ELN1</accession>